<dbReference type="Ensembl" id="ENSAMXT00000042365.1">
    <property type="protein sequence ID" value="ENSAMXP00000036240.1"/>
    <property type="gene ID" value="ENSAMXG00000034159.1"/>
</dbReference>
<dbReference type="GeneTree" id="ENSGT01150000287957"/>
<keyword evidence="1" id="KW-0433">Leucine-rich repeat</keyword>
<dbReference type="InterPro" id="IPR032675">
    <property type="entry name" value="LRR_dom_sf"/>
</dbReference>
<dbReference type="PANTHER" id="PTHR24106">
    <property type="entry name" value="NACHT, LRR AND CARD DOMAINS-CONTAINING"/>
    <property type="match status" value="1"/>
</dbReference>
<dbReference type="Gene3D" id="3.80.10.10">
    <property type="entry name" value="Ribonuclease Inhibitor"/>
    <property type="match status" value="1"/>
</dbReference>
<reference evidence="3" key="4">
    <citation type="submission" date="2025-09" db="UniProtKB">
        <authorList>
            <consortium name="Ensembl"/>
        </authorList>
    </citation>
    <scope>IDENTIFICATION</scope>
</reference>
<dbReference type="Pfam" id="PF13516">
    <property type="entry name" value="LRR_6"/>
    <property type="match status" value="1"/>
</dbReference>
<name>A0A3B1J307_ASTMX</name>
<dbReference type="InterPro" id="IPR051261">
    <property type="entry name" value="NLR"/>
</dbReference>
<proteinExistence type="predicted"/>
<dbReference type="InterPro" id="IPR001611">
    <property type="entry name" value="Leu-rich_rpt"/>
</dbReference>
<dbReference type="SMART" id="SM00368">
    <property type="entry name" value="LRR_RI"/>
    <property type="match status" value="2"/>
</dbReference>
<dbReference type="SUPFAM" id="SSF52047">
    <property type="entry name" value="RNI-like"/>
    <property type="match status" value="1"/>
</dbReference>
<keyword evidence="2" id="KW-0677">Repeat</keyword>
<evidence type="ECO:0000256" key="1">
    <source>
        <dbReference type="ARBA" id="ARBA00022614"/>
    </source>
</evidence>
<evidence type="ECO:0000256" key="2">
    <source>
        <dbReference type="ARBA" id="ARBA00022737"/>
    </source>
</evidence>
<keyword evidence="4" id="KW-1185">Reference proteome</keyword>
<dbReference type="Pfam" id="PF00560">
    <property type="entry name" value="LRR_1"/>
    <property type="match status" value="1"/>
</dbReference>
<dbReference type="Bgee" id="ENSAMXG00000034159">
    <property type="expression patterns" value="Expressed in zone of skin and 12 other cell types or tissues"/>
</dbReference>
<protein>
    <submittedName>
        <fullName evidence="3">Uncharacterized protein</fullName>
    </submittedName>
</protein>
<reference evidence="4" key="2">
    <citation type="journal article" date="2014" name="Nat. Commun.">
        <title>The cavefish genome reveals candidate genes for eye loss.</title>
        <authorList>
            <person name="McGaugh S.E."/>
            <person name="Gross J.B."/>
            <person name="Aken B."/>
            <person name="Blin M."/>
            <person name="Borowsky R."/>
            <person name="Chalopin D."/>
            <person name="Hinaux H."/>
            <person name="Jeffery W.R."/>
            <person name="Keene A."/>
            <person name="Ma L."/>
            <person name="Minx P."/>
            <person name="Murphy D."/>
            <person name="O'Quin K.E."/>
            <person name="Retaux S."/>
            <person name="Rohner N."/>
            <person name="Searle S.M."/>
            <person name="Stahl B.A."/>
            <person name="Tabin C."/>
            <person name="Volff J.N."/>
            <person name="Yoshizawa M."/>
            <person name="Warren W.C."/>
        </authorList>
    </citation>
    <scope>NUCLEOTIDE SEQUENCE [LARGE SCALE GENOMIC DNA]</scope>
    <source>
        <strain evidence="4">female</strain>
    </source>
</reference>
<accession>A0A3B1J307</accession>
<dbReference type="InParanoid" id="A0A3B1J307"/>
<reference evidence="4" key="1">
    <citation type="submission" date="2013-03" db="EMBL/GenBank/DDBJ databases">
        <authorList>
            <person name="Jeffery W."/>
            <person name="Warren W."/>
            <person name="Wilson R.K."/>
        </authorList>
    </citation>
    <scope>NUCLEOTIDE SEQUENCE</scope>
    <source>
        <strain evidence="4">female</strain>
    </source>
</reference>
<dbReference type="Proteomes" id="UP000018467">
    <property type="component" value="Unassembled WGS sequence"/>
</dbReference>
<reference evidence="3" key="3">
    <citation type="submission" date="2025-08" db="UniProtKB">
        <authorList>
            <consortium name="Ensembl"/>
        </authorList>
    </citation>
    <scope>IDENTIFICATION</scope>
</reference>
<evidence type="ECO:0000313" key="3">
    <source>
        <dbReference type="Ensembl" id="ENSAMXP00000036240.1"/>
    </source>
</evidence>
<organism evidence="3 4">
    <name type="scientific">Astyanax mexicanus</name>
    <name type="common">Blind cave fish</name>
    <name type="synonym">Astyanax fasciatus mexicanus</name>
    <dbReference type="NCBI Taxonomy" id="7994"/>
    <lineage>
        <taxon>Eukaryota</taxon>
        <taxon>Metazoa</taxon>
        <taxon>Chordata</taxon>
        <taxon>Craniata</taxon>
        <taxon>Vertebrata</taxon>
        <taxon>Euteleostomi</taxon>
        <taxon>Actinopterygii</taxon>
        <taxon>Neopterygii</taxon>
        <taxon>Teleostei</taxon>
        <taxon>Ostariophysi</taxon>
        <taxon>Characiformes</taxon>
        <taxon>Characoidei</taxon>
        <taxon>Acestrorhamphidae</taxon>
        <taxon>Acestrorhamphinae</taxon>
        <taxon>Astyanax</taxon>
    </lineage>
</organism>
<evidence type="ECO:0000313" key="4">
    <source>
        <dbReference type="Proteomes" id="UP000018467"/>
    </source>
</evidence>
<sequence length="70" mass="7618">MKNPNCNLHTLRLCECNLTEEDCAALASALSSSSSPLKELDMSYNKLQDSGVKLLSVGLGNLHSKLKILR</sequence>
<dbReference type="AlphaFoldDB" id="A0A3B1J307"/>